<dbReference type="OMA" id="HHEETAM"/>
<feature type="transmembrane region" description="Helical" evidence="7">
    <location>
        <begin position="610"/>
        <end position="631"/>
    </location>
</feature>
<keyword evidence="3 7" id="KW-0812">Transmembrane</keyword>
<accession>A0A6A5CB27</accession>
<keyword evidence="5 7" id="KW-0472">Membrane</keyword>
<feature type="transmembrane region" description="Helical" evidence="7">
    <location>
        <begin position="100"/>
        <end position="120"/>
    </location>
</feature>
<dbReference type="OrthoDB" id="442352at2759"/>
<evidence type="ECO:0000256" key="3">
    <source>
        <dbReference type="ARBA" id="ARBA00022692"/>
    </source>
</evidence>
<dbReference type="PANTHER" id="PTHR43568">
    <property type="entry name" value="P PROTEIN"/>
    <property type="match status" value="1"/>
</dbReference>
<comment type="subcellular location">
    <subcellularLocation>
        <location evidence="1">Membrane</location>
        <topology evidence="1">Multi-pass membrane protein</topology>
    </subcellularLocation>
</comment>
<dbReference type="VEuPathDB" id="AmoebaDB:NfTy_002930"/>
<feature type="transmembrane region" description="Helical" evidence="7">
    <location>
        <begin position="668"/>
        <end position="689"/>
    </location>
</feature>
<reference evidence="9 10" key="1">
    <citation type="journal article" date="2019" name="Sci. Rep.">
        <title>Nanopore sequencing improves the draft genome of the human pathogenic amoeba Naegleria fowleri.</title>
        <authorList>
            <person name="Liechti N."/>
            <person name="Schurch N."/>
            <person name="Bruggmann R."/>
            <person name="Wittwer M."/>
        </authorList>
    </citation>
    <scope>NUCLEOTIDE SEQUENCE [LARGE SCALE GENOMIC DNA]</scope>
    <source>
        <strain evidence="9 10">ATCC 30894</strain>
    </source>
</reference>
<dbReference type="VEuPathDB" id="AmoebaDB:FDP41_007409"/>
<evidence type="ECO:0000256" key="5">
    <source>
        <dbReference type="ARBA" id="ARBA00023136"/>
    </source>
</evidence>
<dbReference type="GO" id="GO:0016020">
    <property type="term" value="C:membrane"/>
    <property type="evidence" value="ECO:0007669"/>
    <property type="project" value="UniProtKB-SubCell"/>
</dbReference>
<evidence type="ECO:0000313" key="9">
    <source>
        <dbReference type="EMBL" id="KAF0984232.1"/>
    </source>
</evidence>
<feature type="transmembrane region" description="Helical" evidence="7">
    <location>
        <begin position="411"/>
        <end position="429"/>
    </location>
</feature>
<evidence type="ECO:0000256" key="2">
    <source>
        <dbReference type="ARBA" id="ARBA00022448"/>
    </source>
</evidence>
<feature type="transmembrane region" description="Helical" evidence="7">
    <location>
        <begin position="343"/>
        <end position="359"/>
    </location>
</feature>
<evidence type="ECO:0000256" key="6">
    <source>
        <dbReference type="SAM" id="MobiDB-lite"/>
    </source>
</evidence>
<dbReference type="InterPro" id="IPR051475">
    <property type="entry name" value="Diverse_Ion_Transporter"/>
</dbReference>
<evidence type="ECO:0000256" key="1">
    <source>
        <dbReference type="ARBA" id="ARBA00004141"/>
    </source>
</evidence>
<feature type="transmembrane region" description="Helical" evidence="7">
    <location>
        <begin position="801"/>
        <end position="824"/>
    </location>
</feature>
<dbReference type="RefSeq" id="XP_044568945.1">
    <property type="nucleotide sequence ID" value="XM_044711151.1"/>
</dbReference>
<keyword evidence="4 7" id="KW-1133">Transmembrane helix</keyword>
<evidence type="ECO:0000259" key="8">
    <source>
        <dbReference type="Pfam" id="PF03600"/>
    </source>
</evidence>
<protein>
    <recommendedName>
        <fullName evidence="8">Citrate transporter-like domain-containing protein</fullName>
    </recommendedName>
</protein>
<dbReference type="Proteomes" id="UP000444721">
    <property type="component" value="Unassembled WGS sequence"/>
</dbReference>
<feature type="transmembrane region" description="Helical" evidence="7">
    <location>
        <begin position="637"/>
        <end position="656"/>
    </location>
</feature>
<gene>
    <name evidence="9" type="ORF">FDP41_007409</name>
</gene>
<dbReference type="EMBL" id="VFQX01000003">
    <property type="protein sequence ID" value="KAF0984232.1"/>
    <property type="molecule type" value="Genomic_DNA"/>
</dbReference>
<dbReference type="PANTHER" id="PTHR43568:SF1">
    <property type="entry name" value="P PROTEIN"/>
    <property type="match status" value="1"/>
</dbReference>
<dbReference type="GO" id="GO:0055085">
    <property type="term" value="P:transmembrane transport"/>
    <property type="evidence" value="ECO:0007669"/>
    <property type="project" value="InterPro"/>
</dbReference>
<proteinExistence type="predicted"/>
<dbReference type="Pfam" id="PF03600">
    <property type="entry name" value="CitMHS"/>
    <property type="match status" value="1"/>
</dbReference>
<keyword evidence="10" id="KW-1185">Reference proteome</keyword>
<evidence type="ECO:0000313" key="10">
    <source>
        <dbReference type="Proteomes" id="UP000444721"/>
    </source>
</evidence>
<feature type="transmembrane region" description="Helical" evidence="7">
    <location>
        <begin position="709"/>
        <end position="729"/>
    </location>
</feature>
<sequence>MSQEREYLLQSGDGGGGSTTTTNSQFVPNDVLYQRRSQTILESEKTEEHELHDADDADSEEEDDMVTFKNGVPIKKPILPNFKRMTKKEIVKFSFRTSKIVILSLAFLAFAIIFSIFHSVPTQSTLHYISVGENQTKFIEFSHDSPQDLLTIQVDIPIVGNELIYELKKETVSKKKNQDWKLDFQLQRNSFATFIDEETKSVSFNYEQQNEEEQHSFINLVNQTYSLEFVPFMNETIIVPPHDNQTNPDKPHNTDEDESEIQEIKGKHTFYTDYSQLSSEEKHNVTYRLLISTNFPQNITSSFTIRVNFQQQPNLARYQVLLAALVLLFVYVLIVFELIHRTLAGMVGSFLVLSVLALVNRKPTLEEICEWMEYETLALLFGMMIMVGIFSNTGFFEWTALMAYKLSKGKVWRLTIILCLFTGFVSAFLDNVTTILLVTPVTLRLCRVVNISPIPIIISEVIFSNIGGTATAIGDPPIVIIVNHPGIKALKIGFTDISLFLAPCALIVAFFTFIPVRLLNWKLFKQAPQVDNERIQREKEIEIWEYTLKKTQGNGVEENIVKESLQHHIVNLKAQLQEYLQKKGVSTNTQLSPKELAKLSQQYSIHNPRLFIICCSILVIVIIFFFLESFIHEYVHVGLAEIAIVGAIIMLLLSGIDELDEVIEKVEWSTLLFFGSLFILMEGLSQLGLIEYIGDLTSSVINLIPAGDLRLFVAITLLLWVSAFVSAFIDNIPYTTAMIPVVLKLAEAPTSLPIRPILWALALGTCLGGNGTLIGASANVVAAGICENKGHKMTFMGFLKLGFPCMLLSIAISNIYLVFVHIALGIK</sequence>
<dbReference type="CDD" id="cd01116">
    <property type="entry name" value="P_permease"/>
    <property type="match status" value="1"/>
</dbReference>
<dbReference type="GeneID" id="68114627"/>
<evidence type="ECO:0000256" key="7">
    <source>
        <dbReference type="SAM" id="Phobius"/>
    </source>
</evidence>
<comment type="caution">
    <text evidence="9">The sequence shown here is derived from an EMBL/GenBank/DDBJ whole genome shotgun (WGS) entry which is preliminary data.</text>
</comment>
<feature type="transmembrane region" description="Helical" evidence="7">
    <location>
        <begin position="497"/>
        <end position="519"/>
    </location>
</feature>
<feature type="region of interest" description="Disordered" evidence="6">
    <location>
        <begin position="1"/>
        <end position="63"/>
    </location>
</feature>
<evidence type="ECO:0000256" key="4">
    <source>
        <dbReference type="ARBA" id="ARBA00022989"/>
    </source>
</evidence>
<name>A0A6A5CB27_NAEFO</name>
<feature type="compositionally biased region" description="Basic and acidic residues" evidence="6">
    <location>
        <begin position="42"/>
        <end position="54"/>
    </location>
</feature>
<feature type="transmembrane region" description="Helical" evidence="7">
    <location>
        <begin position="379"/>
        <end position="404"/>
    </location>
</feature>
<feature type="domain" description="Citrate transporter-like" evidence="8">
    <location>
        <begin position="331"/>
        <end position="764"/>
    </location>
</feature>
<feature type="transmembrane region" description="Helical" evidence="7">
    <location>
        <begin position="318"/>
        <end position="336"/>
    </location>
</feature>
<dbReference type="InterPro" id="IPR004680">
    <property type="entry name" value="Cit_transptr-like_dom"/>
</dbReference>
<dbReference type="VEuPathDB" id="AmoebaDB:NF0000730"/>
<organism evidence="9 10">
    <name type="scientific">Naegleria fowleri</name>
    <name type="common">Brain eating amoeba</name>
    <dbReference type="NCBI Taxonomy" id="5763"/>
    <lineage>
        <taxon>Eukaryota</taxon>
        <taxon>Discoba</taxon>
        <taxon>Heterolobosea</taxon>
        <taxon>Tetramitia</taxon>
        <taxon>Eutetramitia</taxon>
        <taxon>Vahlkampfiidae</taxon>
        <taxon>Naegleria</taxon>
    </lineage>
</organism>
<keyword evidence="2" id="KW-0813">Transport</keyword>
<dbReference type="AlphaFoldDB" id="A0A6A5CB27"/>